<evidence type="ECO:0000313" key="3">
    <source>
        <dbReference type="EMBL" id="NBI28589.1"/>
    </source>
</evidence>
<dbReference type="AlphaFoldDB" id="A0A6N9PYJ7"/>
<proteinExistence type="predicted"/>
<comment type="caution">
    <text evidence="3">The sequence shown here is derived from an EMBL/GenBank/DDBJ whole genome shotgun (WGS) entry which is preliminary data.</text>
</comment>
<gene>
    <name evidence="3" type="ORF">ERL59_06440</name>
</gene>
<keyword evidence="1" id="KW-0175">Coiled coil</keyword>
<keyword evidence="4" id="KW-1185">Reference proteome</keyword>
<sequence length="318" mass="37268">MGGIIIANLISFDNFNVEFLTKNDVNFEFDGEALLNGKQTAELLGYLNTRDALSKHVDDDLKYKVKNSDVVNRDFRKLNNAGETFISVDAVIDLTYKSQLPQAVDFRKKVRGMVKQVQKTGRYDAVENQIMEVEDEREKQLKLKLYKLEQLLEIDPNDRLIQIQLKDVEKDLLLHKQNKRLELVEENISSLTETVESVKEENKLIKEQQMFVCNRTNFDEKIRILANKYFGRKIQDAYKELFSKMKLLGSFDVYSRRKNEWEKINADRAKEGKKPYKPSTLKQHYNFLDVIDDYNKWELASEAYKTIETERTDLTLVG</sequence>
<protein>
    <recommendedName>
        <fullName evidence="2">Bro-N domain-containing protein</fullName>
    </recommendedName>
</protein>
<dbReference type="PROSITE" id="PS51750">
    <property type="entry name" value="BRO_N"/>
    <property type="match status" value="1"/>
</dbReference>
<dbReference type="EMBL" id="SIJB01000016">
    <property type="protein sequence ID" value="NBI28589.1"/>
    <property type="molecule type" value="Genomic_DNA"/>
</dbReference>
<feature type="coiled-coil region" evidence="1">
    <location>
        <begin position="174"/>
        <end position="208"/>
    </location>
</feature>
<feature type="domain" description="Bro-N" evidence="2">
    <location>
        <begin position="9"/>
        <end position="121"/>
    </location>
</feature>
<evidence type="ECO:0000256" key="1">
    <source>
        <dbReference type="SAM" id="Coils"/>
    </source>
</evidence>
<dbReference type="Proteomes" id="UP000448943">
    <property type="component" value="Unassembled WGS sequence"/>
</dbReference>
<dbReference type="SMART" id="SM01040">
    <property type="entry name" value="Bro-N"/>
    <property type="match status" value="1"/>
</dbReference>
<dbReference type="Pfam" id="PF02498">
    <property type="entry name" value="Bro-N"/>
    <property type="match status" value="1"/>
</dbReference>
<accession>A0A6N9PYJ7</accession>
<evidence type="ECO:0000313" key="4">
    <source>
        <dbReference type="Proteomes" id="UP000448943"/>
    </source>
</evidence>
<name>A0A6N9PYJ7_9BACL</name>
<dbReference type="InterPro" id="IPR003497">
    <property type="entry name" value="BRO_N_domain"/>
</dbReference>
<organism evidence="3 4">
    <name type="scientific">Chengkuizengella marina</name>
    <dbReference type="NCBI Taxonomy" id="2507566"/>
    <lineage>
        <taxon>Bacteria</taxon>
        <taxon>Bacillati</taxon>
        <taxon>Bacillota</taxon>
        <taxon>Bacilli</taxon>
        <taxon>Bacillales</taxon>
        <taxon>Paenibacillaceae</taxon>
        <taxon>Chengkuizengella</taxon>
    </lineage>
</organism>
<evidence type="ECO:0000259" key="2">
    <source>
        <dbReference type="PROSITE" id="PS51750"/>
    </source>
</evidence>
<reference evidence="3 4" key="1">
    <citation type="submission" date="2019-01" db="EMBL/GenBank/DDBJ databases">
        <title>Chengkuizengella sp. nov., isolated from deep-sea sediment of East Pacific Ocean.</title>
        <authorList>
            <person name="Yang J."/>
            <person name="Lai Q."/>
            <person name="Shao Z."/>
        </authorList>
    </citation>
    <scope>NUCLEOTIDE SEQUENCE [LARGE SCALE GENOMIC DNA]</scope>
    <source>
        <strain evidence="3 4">YPA3-1-1</strain>
    </source>
</reference>